<evidence type="ECO:0000313" key="2">
    <source>
        <dbReference type="EMBL" id="KAL0967489.1"/>
    </source>
</evidence>
<feature type="region of interest" description="Disordered" evidence="1">
    <location>
        <begin position="1"/>
        <end position="27"/>
    </location>
</feature>
<proteinExistence type="predicted"/>
<feature type="compositionally biased region" description="Basic and acidic residues" evidence="1">
    <location>
        <begin position="1"/>
        <end position="18"/>
    </location>
</feature>
<gene>
    <name evidence="2" type="ORF">UPYG_G00252890</name>
</gene>
<dbReference type="EMBL" id="JAGEUA010000008">
    <property type="protein sequence ID" value="KAL0967489.1"/>
    <property type="molecule type" value="Genomic_DNA"/>
</dbReference>
<protein>
    <submittedName>
        <fullName evidence="2">Uncharacterized protein</fullName>
    </submittedName>
</protein>
<evidence type="ECO:0000256" key="1">
    <source>
        <dbReference type="SAM" id="MobiDB-lite"/>
    </source>
</evidence>
<sequence>MKEPDAGLHINGRREKETVTNPNSGKARLVNGWRETLALKAGNATIRTSAHQQGEPPGLGAVTVPQYLME</sequence>
<accession>A0ABD0W7W2</accession>
<organism evidence="2 3">
    <name type="scientific">Umbra pygmaea</name>
    <name type="common">Eastern mudminnow</name>
    <dbReference type="NCBI Taxonomy" id="75934"/>
    <lineage>
        <taxon>Eukaryota</taxon>
        <taxon>Metazoa</taxon>
        <taxon>Chordata</taxon>
        <taxon>Craniata</taxon>
        <taxon>Vertebrata</taxon>
        <taxon>Euteleostomi</taxon>
        <taxon>Actinopterygii</taxon>
        <taxon>Neopterygii</taxon>
        <taxon>Teleostei</taxon>
        <taxon>Protacanthopterygii</taxon>
        <taxon>Esociformes</taxon>
        <taxon>Umbridae</taxon>
        <taxon>Umbra</taxon>
    </lineage>
</organism>
<keyword evidence="3" id="KW-1185">Reference proteome</keyword>
<comment type="caution">
    <text evidence="2">The sequence shown here is derived from an EMBL/GenBank/DDBJ whole genome shotgun (WGS) entry which is preliminary data.</text>
</comment>
<dbReference type="AlphaFoldDB" id="A0ABD0W7W2"/>
<evidence type="ECO:0000313" key="3">
    <source>
        <dbReference type="Proteomes" id="UP001557470"/>
    </source>
</evidence>
<reference evidence="2 3" key="1">
    <citation type="submission" date="2024-06" db="EMBL/GenBank/DDBJ databases">
        <authorList>
            <person name="Pan Q."/>
            <person name="Wen M."/>
            <person name="Jouanno E."/>
            <person name="Zahm M."/>
            <person name="Klopp C."/>
            <person name="Cabau C."/>
            <person name="Louis A."/>
            <person name="Berthelot C."/>
            <person name="Parey E."/>
            <person name="Roest Crollius H."/>
            <person name="Montfort J."/>
            <person name="Robinson-Rechavi M."/>
            <person name="Bouchez O."/>
            <person name="Lampietro C."/>
            <person name="Lopez Roques C."/>
            <person name="Donnadieu C."/>
            <person name="Postlethwait J."/>
            <person name="Bobe J."/>
            <person name="Verreycken H."/>
            <person name="Guiguen Y."/>
        </authorList>
    </citation>
    <scope>NUCLEOTIDE SEQUENCE [LARGE SCALE GENOMIC DNA]</scope>
    <source>
        <strain evidence="2">Up_M1</strain>
        <tissue evidence="2">Testis</tissue>
    </source>
</reference>
<dbReference type="Proteomes" id="UP001557470">
    <property type="component" value="Unassembled WGS sequence"/>
</dbReference>
<name>A0ABD0W7W2_UMBPY</name>